<dbReference type="Gene3D" id="3.90.1590.10">
    <property type="entry name" value="glutathione-dependent formaldehyde- activating enzyme (gfa)"/>
    <property type="match status" value="1"/>
</dbReference>
<dbReference type="InterPro" id="IPR006913">
    <property type="entry name" value="CENP-V/GFA"/>
</dbReference>
<evidence type="ECO:0000256" key="3">
    <source>
        <dbReference type="ARBA" id="ARBA00022833"/>
    </source>
</evidence>
<dbReference type="STRING" id="913774.A0A0C3GKX3"/>
<dbReference type="HOGENOM" id="CLU_055491_3_0_1"/>
<evidence type="ECO:0000256" key="1">
    <source>
        <dbReference type="ARBA" id="ARBA00005495"/>
    </source>
</evidence>
<dbReference type="EMBL" id="KN832883">
    <property type="protein sequence ID" value="KIM96775.1"/>
    <property type="molecule type" value="Genomic_DNA"/>
</dbReference>
<feature type="region of interest" description="Disordered" evidence="5">
    <location>
        <begin position="1"/>
        <end position="22"/>
    </location>
</feature>
<evidence type="ECO:0000259" key="6">
    <source>
        <dbReference type="PROSITE" id="PS51891"/>
    </source>
</evidence>
<keyword evidence="2" id="KW-0479">Metal-binding</keyword>
<evidence type="ECO:0000256" key="2">
    <source>
        <dbReference type="ARBA" id="ARBA00022723"/>
    </source>
</evidence>
<sequence>MLAIRQGVRGSSGNTSTSPSLAGRRGNLIFQVGSYGYTLPAFSAQDPGDLPRDPGFDGTNTAIAAAPEKSKPYFPLAGSANDGWSNDDSATATCYCGTVQLAFSIQGPGLLSTSICHYTGCRKITASMFASNFSIADPYLTHVRGRDNLTTYSQSRTTTSGKLMTNYFCSTCGTLMYRLSEAYPGRSILRIGTVDDFNLHETKLKPKRETYVNNRVCWLSAVEGIQQIDSPSATR</sequence>
<organism evidence="7 8">
    <name type="scientific">Oidiodendron maius (strain Zn)</name>
    <dbReference type="NCBI Taxonomy" id="913774"/>
    <lineage>
        <taxon>Eukaryota</taxon>
        <taxon>Fungi</taxon>
        <taxon>Dikarya</taxon>
        <taxon>Ascomycota</taxon>
        <taxon>Pezizomycotina</taxon>
        <taxon>Leotiomycetes</taxon>
        <taxon>Leotiomycetes incertae sedis</taxon>
        <taxon>Myxotrichaceae</taxon>
        <taxon>Oidiodendron</taxon>
    </lineage>
</organism>
<dbReference type="SUPFAM" id="SSF51316">
    <property type="entry name" value="Mss4-like"/>
    <property type="match status" value="1"/>
</dbReference>
<evidence type="ECO:0000313" key="8">
    <source>
        <dbReference type="Proteomes" id="UP000054321"/>
    </source>
</evidence>
<dbReference type="Proteomes" id="UP000054321">
    <property type="component" value="Unassembled WGS sequence"/>
</dbReference>
<dbReference type="GO" id="GO:0016846">
    <property type="term" value="F:carbon-sulfur lyase activity"/>
    <property type="evidence" value="ECO:0007669"/>
    <property type="project" value="InterPro"/>
</dbReference>
<dbReference type="GO" id="GO:0046872">
    <property type="term" value="F:metal ion binding"/>
    <property type="evidence" value="ECO:0007669"/>
    <property type="project" value="UniProtKB-KW"/>
</dbReference>
<protein>
    <recommendedName>
        <fullName evidence="6">CENP-V/GFA domain-containing protein</fullName>
    </recommendedName>
</protein>
<accession>A0A0C3GKX3</accession>
<dbReference type="PANTHER" id="PTHR33337">
    <property type="entry name" value="GFA DOMAIN-CONTAINING PROTEIN"/>
    <property type="match status" value="1"/>
</dbReference>
<proteinExistence type="inferred from homology"/>
<evidence type="ECO:0000256" key="5">
    <source>
        <dbReference type="SAM" id="MobiDB-lite"/>
    </source>
</evidence>
<dbReference type="InterPro" id="IPR011057">
    <property type="entry name" value="Mss4-like_sf"/>
</dbReference>
<feature type="domain" description="CENP-V/GFA" evidence="6">
    <location>
        <begin position="90"/>
        <end position="208"/>
    </location>
</feature>
<reference evidence="7 8" key="1">
    <citation type="submission" date="2014-04" db="EMBL/GenBank/DDBJ databases">
        <authorList>
            <consortium name="DOE Joint Genome Institute"/>
            <person name="Kuo A."/>
            <person name="Martino E."/>
            <person name="Perotto S."/>
            <person name="Kohler A."/>
            <person name="Nagy L.G."/>
            <person name="Floudas D."/>
            <person name="Copeland A."/>
            <person name="Barry K.W."/>
            <person name="Cichocki N."/>
            <person name="Veneault-Fourrey C."/>
            <person name="LaButti K."/>
            <person name="Lindquist E.A."/>
            <person name="Lipzen A."/>
            <person name="Lundell T."/>
            <person name="Morin E."/>
            <person name="Murat C."/>
            <person name="Sun H."/>
            <person name="Tunlid A."/>
            <person name="Henrissat B."/>
            <person name="Grigoriev I.V."/>
            <person name="Hibbett D.S."/>
            <person name="Martin F."/>
            <person name="Nordberg H.P."/>
            <person name="Cantor M.N."/>
            <person name="Hua S.X."/>
        </authorList>
    </citation>
    <scope>NUCLEOTIDE SEQUENCE [LARGE SCALE GENOMIC DNA]</scope>
    <source>
        <strain evidence="7 8">Zn</strain>
    </source>
</reference>
<dbReference type="AlphaFoldDB" id="A0A0C3GKX3"/>
<comment type="similarity">
    <text evidence="1">Belongs to the Gfa family.</text>
</comment>
<dbReference type="InParanoid" id="A0A0C3GKX3"/>
<keyword evidence="8" id="KW-1185">Reference proteome</keyword>
<dbReference type="Pfam" id="PF04828">
    <property type="entry name" value="GFA"/>
    <property type="match status" value="1"/>
</dbReference>
<evidence type="ECO:0000256" key="4">
    <source>
        <dbReference type="ARBA" id="ARBA00023239"/>
    </source>
</evidence>
<dbReference type="PROSITE" id="PS51891">
    <property type="entry name" value="CENP_V_GFA"/>
    <property type="match status" value="1"/>
</dbReference>
<evidence type="ECO:0000313" key="7">
    <source>
        <dbReference type="EMBL" id="KIM96775.1"/>
    </source>
</evidence>
<dbReference type="OrthoDB" id="406544at2759"/>
<gene>
    <name evidence="7" type="ORF">OIDMADRAFT_58339</name>
</gene>
<feature type="compositionally biased region" description="Polar residues" evidence="5">
    <location>
        <begin position="9"/>
        <end position="20"/>
    </location>
</feature>
<keyword evidence="4" id="KW-0456">Lyase</keyword>
<dbReference type="PANTHER" id="PTHR33337:SF8">
    <property type="entry name" value="CENP-V_GFA DOMAIN-CONTAINING PROTEIN"/>
    <property type="match status" value="1"/>
</dbReference>
<keyword evidence="3" id="KW-0862">Zinc</keyword>
<name>A0A0C3GKX3_OIDMZ</name>
<reference evidence="8" key="2">
    <citation type="submission" date="2015-01" db="EMBL/GenBank/DDBJ databases">
        <title>Evolutionary Origins and Diversification of the Mycorrhizal Mutualists.</title>
        <authorList>
            <consortium name="DOE Joint Genome Institute"/>
            <consortium name="Mycorrhizal Genomics Consortium"/>
            <person name="Kohler A."/>
            <person name="Kuo A."/>
            <person name="Nagy L.G."/>
            <person name="Floudas D."/>
            <person name="Copeland A."/>
            <person name="Barry K.W."/>
            <person name="Cichocki N."/>
            <person name="Veneault-Fourrey C."/>
            <person name="LaButti K."/>
            <person name="Lindquist E.A."/>
            <person name="Lipzen A."/>
            <person name="Lundell T."/>
            <person name="Morin E."/>
            <person name="Murat C."/>
            <person name="Riley R."/>
            <person name="Ohm R."/>
            <person name="Sun H."/>
            <person name="Tunlid A."/>
            <person name="Henrissat B."/>
            <person name="Grigoriev I.V."/>
            <person name="Hibbett D.S."/>
            <person name="Martin F."/>
        </authorList>
    </citation>
    <scope>NUCLEOTIDE SEQUENCE [LARGE SCALE GENOMIC DNA]</scope>
    <source>
        <strain evidence="8">Zn</strain>
    </source>
</reference>